<protein>
    <submittedName>
        <fullName evidence="4">Virginiamycin B lyase</fullName>
    </submittedName>
</protein>
<evidence type="ECO:0000313" key="4">
    <source>
        <dbReference type="EMBL" id="QDT63804.1"/>
    </source>
</evidence>
<dbReference type="KEGG" id="chya:V22_10290"/>
<dbReference type="OrthoDB" id="9799230at2"/>
<evidence type="ECO:0000256" key="2">
    <source>
        <dbReference type="PROSITE-ProRule" id="PRU00504"/>
    </source>
</evidence>
<accession>A0A517T613</accession>
<dbReference type="PANTHER" id="PTHR46388">
    <property type="entry name" value="NHL REPEAT-CONTAINING PROTEIN 2"/>
    <property type="match status" value="1"/>
</dbReference>
<keyword evidence="4" id="KW-0456">Lyase</keyword>
<dbReference type="RefSeq" id="WP_145260398.1">
    <property type="nucleotide sequence ID" value="NZ_CP036316.1"/>
</dbReference>
<evidence type="ECO:0000313" key="5">
    <source>
        <dbReference type="Proteomes" id="UP000319976"/>
    </source>
</evidence>
<evidence type="ECO:0000256" key="1">
    <source>
        <dbReference type="ARBA" id="ARBA00022737"/>
    </source>
</evidence>
<dbReference type="AlphaFoldDB" id="A0A517T613"/>
<dbReference type="InterPro" id="IPR001258">
    <property type="entry name" value="NHL_repeat"/>
</dbReference>
<dbReference type="EMBL" id="CP036316">
    <property type="protein sequence ID" value="QDT63804.1"/>
    <property type="molecule type" value="Genomic_DNA"/>
</dbReference>
<dbReference type="PROSITE" id="PS51125">
    <property type="entry name" value="NHL"/>
    <property type="match status" value="1"/>
</dbReference>
<keyword evidence="3" id="KW-0732">Signal</keyword>
<dbReference type="InterPro" id="IPR011042">
    <property type="entry name" value="6-blade_b-propeller_TolB-like"/>
</dbReference>
<dbReference type="Proteomes" id="UP000319976">
    <property type="component" value="Chromosome"/>
</dbReference>
<evidence type="ECO:0000256" key="3">
    <source>
        <dbReference type="SAM" id="SignalP"/>
    </source>
</evidence>
<gene>
    <name evidence="4" type="primary">vgb_1</name>
    <name evidence="4" type="ORF">V22_10290</name>
</gene>
<dbReference type="GO" id="GO:0016829">
    <property type="term" value="F:lyase activity"/>
    <property type="evidence" value="ECO:0007669"/>
    <property type="project" value="UniProtKB-KW"/>
</dbReference>
<proteinExistence type="predicted"/>
<organism evidence="4 5">
    <name type="scientific">Calycomorphotria hydatis</name>
    <dbReference type="NCBI Taxonomy" id="2528027"/>
    <lineage>
        <taxon>Bacteria</taxon>
        <taxon>Pseudomonadati</taxon>
        <taxon>Planctomycetota</taxon>
        <taxon>Planctomycetia</taxon>
        <taxon>Planctomycetales</taxon>
        <taxon>Planctomycetaceae</taxon>
        <taxon>Calycomorphotria</taxon>
    </lineage>
</organism>
<dbReference type="Pfam" id="PF01436">
    <property type="entry name" value="NHL"/>
    <property type="match status" value="1"/>
</dbReference>
<keyword evidence="5" id="KW-1185">Reference proteome</keyword>
<dbReference type="SUPFAM" id="SSF101898">
    <property type="entry name" value="NHL repeat"/>
    <property type="match status" value="1"/>
</dbReference>
<feature type="repeat" description="NHL" evidence="2">
    <location>
        <begin position="311"/>
        <end position="347"/>
    </location>
</feature>
<name>A0A517T613_9PLAN</name>
<feature type="signal peptide" evidence="3">
    <location>
        <begin position="1"/>
        <end position="18"/>
    </location>
</feature>
<sequence precursor="true">MKFFPLLLATLLTTTALAEVTVYDGMTQPFSIVFDEDGTIYGVEYEEGNRVFRLRDGELEFISGRPGGAGSKQGDIAEGDGGPAAKGRFNGMHELILDDDNNLYIADTFNFRVRVIDLKTNELDTFAGTGGPSGFRNGPRQQAKFASPHTVDISPDGKRMLVPDLNNRRVREIDLETGEVSTIAGTGKRAVPDDGSLAAESPLHSPRAAIYGRDGSIFIASREGNALRHITPDGRIRTVVNRSGKGGYGGDGGPGVDALMRGPKHLCLDPEGNVVISDDNNHCIRLYNIKDGTIHLLAGVPTKKGSKIGNGPLDTQINRPHGARYDAEGNLWVCDSFNHRILKFTNAGE</sequence>
<keyword evidence="1" id="KW-0677">Repeat</keyword>
<reference evidence="4 5" key="1">
    <citation type="submission" date="2019-02" db="EMBL/GenBank/DDBJ databases">
        <title>Deep-cultivation of Planctomycetes and their phenomic and genomic characterization uncovers novel biology.</title>
        <authorList>
            <person name="Wiegand S."/>
            <person name="Jogler M."/>
            <person name="Boedeker C."/>
            <person name="Pinto D."/>
            <person name="Vollmers J."/>
            <person name="Rivas-Marin E."/>
            <person name="Kohn T."/>
            <person name="Peeters S.H."/>
            <person name="Heuer A."/>
            <person name="Rast P."/>
            <person name="Oberbeckmann S."/>
            <person name="Bunk B."/>
            <person name="Jeske O."/>
            <person name="Meyerdierks A."/>
            <person name="Storesund J.E."/>
            <person name="Kallscheuer N."/>
            <person name="Luecker S."/>
            <person name="Lage O.M."/>
            <person name="Pohl T."/>
            <person name="Merkel B.J."/>
            <person name="Hornburger P."/>
            <person name="Mueller R.-W."/>
            <person name="Bruemmer F."/>
            <person name="Labrenz M."/>
            <person name="Spormann A.M."/>
            <person name="Op den Camp H."/>
            <person name="Overmann J."/>
            <person name="Amann R."/>
            <person name="Jetten M.S.M."/>
            <person name="Mascher T."/>
            <person name="Medema M.H."/>
            <person name="Devos D.P."/>
            <person name="Kaster A.-K."/>
            <person name="Ovreas L."/>
            <person name="Rohde M."/>
            <person name="Galperin M.Y."/>
            <person name="Jogler C."/>
        </authorList>
    </citation>
    <scope>NUCLEOTIDE SEQUENCE [LARGE SCALE GENOMIC DNA]</scope>
    <source>
        <strain evidence="4 5">V22</strain>
    </source>
</reference>
<dbReference type="PANTHER" id="PTHR46388:SF2">
    <property type="entry name" value="NHL REPEAT-CONTAINING PROTEIN 2"/>
    <property type="match status" value="1"/>
</dbReference>
<dbReference type="Gene3D" id="2.120.10.30">
    <property type="entry name" value="TolB, C-terminal domain"/>
    <property type="match status" value="3"/>
</dbReference>
<feature type="chain" id="PRO_5021850596" evidence="3">
    <location>
        <begin position="19"/>
        <end position="349"/>
    </location>
</feature>